<dbReference type="SUPFAM" id="SSF54427">
    <property type="entry name" value="NTF2-like"/>
    <property type="match status" value="1"/>
</dbReference>
<dbReference type="Pfam" id="PF13474">
    <property type="entry name" value="SnoaL_3"/>
    <property type="match status" value="1"/>
</dbReference>
<dbReference type="AlphaFoldDB" id="A0A285N361"/>
<evidence type="ECO:0000259" key="1">
    <source>
        <dbReference type="Pfam" id="PF13474"/>
    </source>
</evidence>
<sequence length="123" mass="13735">MTAAETIGEYYDALQSGDPLAPFFSDRATVKFGVGESLFGADEIRAALREQTATTEDWQVDSTRLDVTAGDGYAWFGDEVELAWTDAGTGQRWTFDTRWSGTLERIDGEWQFVSMHVSAPRRL</sequence>
<feature type="domain" description="SnoaL-like" evidence="1">
    <location>
        <begin position="5"/>
        <end position="120"/>
    </location>
</feature>
<dbReference type="Proteomes" id="UP000219453">
    <property type="component" value="Unassembled WGS sequence"/>
</dbReference>
<dbReference type="InterPro" id="IPR037401">
    <property type="entry name" value="SnoaL-like"/>
</dbReference>
<reference evidence="3" key="1">
    <citation type="submission" date="2017-09" db="EMBL/GenBank/DDBJ databases">
        <authorList>
            <person name="Varghese N."/>
            <person name="Submissions S."/>
        </authorList>
    </citation>
    <scope>NUCLEOTIDE SEQUENCE [LARGE SCALE GENOMIC DNA]</scope>
    <source>
        <strain evidence="3">DSM 27208</strain>
    </source>
</reference>
<dbReference type="Gene3D" id="3.10.450.50">
    <property type="match status" value="1"/>
</dbReference>
<protein>
    <submittedName>
        <fullName evidence="2">SnoaL-like domain-containing protein</fullName>
    </submittedName>
</protein>
<dbReference type="RefSeq" id="WP_097007423.1">
    <property type="nucleotide sequence ID" value="NZ_OBEJ01000001.1"/>
</dbReference>
<dbReference type="OrthoDB" id="224281at2157"/>
<evidence type="ECO:0000313" key="3">
    <source>
        <dbReference type="Proteomes" id="UP000219453"/>
    </source>
</evidence>
<proteinExistence type="predicted"/>
<keyword evidence="3" id="KW-1185">Reference proteome</keyword>
<organism evidence="2 3">
    <name type="scientific">Natronoarchaeum philippinense</name>
    <dbReference type="NCBI Taxonomy" id="558529"/>
    <lineage>
        <taxon>Archaea</taxon>
        <taxon>Methanobacteriati</taxon>
        <taxon>Methanobacteriota</taxon>
        <taxon>Stenosarchaea group</taxon>
        <taxon>Halobacteria</taxon>
        <taxon>Halobacteriales</taxon>
        <taxon>Natronoarchaeaceae</taxon>
    </lineage>
</organism>
<name>A0A285N361_NATPI</name>
<dbReference type="InterPro" id="IPR032710">
    <property type="entry name" value="NTF2-like_dom_sf"/>
</dbReference>
<dbReference type="EMBL" id="OBEJ01000001">
    <property type="protein sequence ID" value="SNZ03895.1"/>
    <property type="molecule type" value="Genomic_DNA"/>
</dbReference>
<accession>A0A285N361</accession>
<gene>
    <name evidence="2" type="ORF">SAMN06269185_0396</name>
</gene>
<evidence type="ECO:0000313" key="2">
    <source>
        <dbReference type="EMBL" id="SNZ03895.1"/>
    </source>
</evidence>